<proteinExistence type="predicted"/>
<reference evidence="1 2" key="1">
    <citation type="submission" date="2018-04" db="EMBL/GenBank/DDBJ databases">
        <title>The genome of golden apple snail Pomacea canaliculata provides insight into stress tolerance and invasive adaptation.</title>
        <authorList>
            <person name="Liu C."/>
            <person name="Liu B."/>
            <person name="Ren Y."/>
            <person name="Zhang Y."/>
            <person name="Wang H."/>
            <person name="Li S."/>
            <person name="Jiang F."/>
            <person name="Yin L."/>
            <person name="Zhang G."/>
            <person name="Qian W."/>
            <person name="Fan W."/>
        </authorList>
    </citation>
    <scope>NUCLEOTIDE SEQUENCE [LARGE SCALE GENOMIC DNA]</scope>
    <source>
        <strain evidence="1">SZHN2017</strain>
        <tissue evidence="1">Muscle</tissue>
    </source>
</reference>
<keyword evidence="2" id="KW-1185">Reference proteome</keyword>
<comment type="caution">
    <text evidence="1">The sequence shown here is derived from an EMBL/GenBank/DDBJ whole genome shotgun (WGS) entry which is preliminary data.</text>
</comment>
<evidence type="ECO:0000313" key="2">
    <source>
        <dbReference type="Proteomes" id="UP000245119"/>
    </source>
</evidence>
<accession>A0A2T7PBT9</accession>
<evidence type="ECO:0000313" key="1">
    <source>
        <dbReference type="EMBL" id="PVD30884.1"/>
    </source>
</evidence>
<dbReference type="Proteomes" id="UP000245119">
    <property type="component" value="Linkage Group LG5"/>
</dbReference>
<protein>
    <submittedName>
        <fullName evidence="1">Uncharacterized protein</fullName>
    </submittedName>
</protein>
<organism evidence="1 2">
    <name type="scientific">Pomacea canaliculata</name>
    <name type="common">Golden apple snail</name>
    <dbReference type="NCBI Taxonomy" id="400727"/>
    <lineage>
        <taxon>Eukaryota</taxon>
        <taxon>Metazoa</taxon>
        <taxon>Spiralia</taxon>
        <taxon>Lophotrochozoa</taxon>
        <taxon>Mollusca</taxon>
        <taxon>Gastropoda</taxon>
        <taxon>Caenogastropoda</taxon>
        <taxon>Architaenioglossa</taxon>
        <taxon>Ampullarioidea</taxon>
        <taxon>Ampullariidae</taxon>
        <taxon>Pomacea</taxon>
    </lineage>
</organism>
<gene>
    <name evidence="1" type="ORF">C0Q70_10159</name>
</gene>
<dbReference type="AlphaFoldDB" id="A0A2T7PBT9"/>
<name>A0A2T7PBT9_POMCA</name>
<sequence length="65" mass="7077">MNARARTVHAFTLVIKPRTCAPKSRPGRDGWNRFTTQKVPFENAGSSVGLSPPLVFALPSLLTDP</sequence>
<dbReference type="EMBL" id="PZQS01000005">
    <property type="protein sequence ID" value="PVD30884.1"/>
    <property type="molecule type" value="Genomic_DNA"/>
</dbReference>